<feature type="region of interest" description="Disordered" evidence="9">
    <location>
        <begin position="248"/>
        <end position="296"/>
    </location>
</feature>
<evidence type="ECO:0000256" key="5">
    <source>
        <dbReference type="ARBA" id="ARBA00022895"/>
    </source>
</evidence>
<feature type="compositionally biased region" description="Polar residues" evidence="9">
    <location>
        <begin position="436"/>
        <end position="455"/>
    </location>
</feature>
<feature type="compositionally biased region" description="Basic and acidic residues" evidence="9">
    <location>
        <begin position="420"/>
        <end position="435"/>
    </location>
</feature>
<evidence type="ECO:0000256" key="7">
    <source>
        <dbReference type="ARBA" id="ARBA00023242"/>
    </source>
</evidence>
<evidence type="ECO:0000256" key="9">
    <source>
        <dbReference type="SAM" id="MobiDB-lite"/>
    </source>
</evidence>
<evidence type="ECO:0000256" key="4">
    <source>
        <dbReference type="ARBA" id="ARBA00022454"/>
    </source>
</evidence>
<organism evidence="10 11">
    <name type="scientific">Phlebiopsis gigantea (strain 11061_1 CR5-6)</name>
    <name type="common">White-rot fungus</name>
    <name type="synonym">Peniophora gigantea</name>
    <dbReference type="NCBI Taxonomy" id="745531"/>
    <lineage>
        <taxon>Eukaryota</taxon>
        <taxon>Fungi</taxon>
        <taxon>Dikarya</taxon>
        <taxon>Basidiomycota</taxon>
        <taxon>Agaricomycotina</taxon>
        <taxon>Agaricomycetes</taxon>
        <taxon>Polyporales</taxon>
        <taxon>Phanerochaetaceae</taxon>
        <taxon>Phlebiopsis</taxon>
    </lineage>
</organism>
<dbReference type="PANTHER" id="PTHR13989">
    <property type="entry name" value="REPLICATION PROTEIN A-RELATED"/>
    <property type="match status" value="1"/>
</dbReference>
<feature type="region of interest" description="Disordered" evidence="9">
    <location>
        <begin position="346"/>
        <end position="395"/>
    </location>
</feature>
<feature type="region of interest" description="Disordered" evidence="9">
    <location>
        <begin position="592"/>
        <end position="615"/>
    </location>
</feature>
<keyword evidence="6" id="KW-0238">DNA-binding</keyword>
<dbReference type="OrthoDB" id="77828at2759"/>
<evidence type="ECO:0000256" key="3">
    <source>
        <dbReference type="ARBA" id="ARBA00017411"/>
    </source>
</evidence>
<dbReference type="STRING" id="745531.A0A0C3SFI1"/>
<evidence type="ECO:0000256" key="6">
    <source>
        <dbReference type="ARBA" id="ARBA00023125"/>
    </source>
</evidence>
<feature type="region of interest" description="Disordered" evidence="9">
    <location>
        <begin position="516"/>
        <end position="568"/>
    </location>
</feature>
<feature type="region of interest" description="Disordered" evidence="9">
    <location>
        <begin position="420"/>
        <end position="456"/>
    </location>
</feature>
<feature type="compositionally biased region" description="Low complexity" evidence="9">
    <location>
        <begin position="124"/>
        <end position="137"/>
    </location>
</feature>
<evidence type="ECO:0000256" key="2">
    <source>
        <dbReference type="ARBA" id="ARBA00004574"/>
    </source>
</evidence>
<dbReference type="AlphaFoldDB" id="A0A0C3SFI1"/>
<dbReference type="PANTHER" id="PTHR13989:SF33">
    <property type="entry name" value="CST COMPLEX SUBUNIT STN1"/>
    <property type="match status" value="1"/>
</dbReference>
<evidence type="ECO:0000313" key="11">
    <source>
        <dbReference type="Proteomes" id="UP000053257"/>
    </source>
</evidence>
<reference evidence="10 11" key="1">
    <citation type="journal article" date="2014" name="PLoS Genet.">
        <title>Analysis of the Phlebiopsis gigantea genome, transcriptome and secretome provides insight into its pioneer colonization strategies of wood.</title>
        <authorList>
            <person name="Hori C."/>
            <person name="Ishida T."/>
            <person name="Igarashi K."/>
            <person name="Samejima M."/>
            <person name="Suzuki H."/>
            <person name="Master E."/>
            <person name="Ferreira P."/>
            <person name="Ruiz-Duenas F.J."/>
            <person name="Held B."/>
            <person name="Canessa P."/>
            <person name="Larrondo L.F."/>
            <person name="Schmoll M."/>
            <person name="Druzhinina I.S."/>
            <person name="Kubicek C.P."/>
            <person name="Gaskell J.A."/>
            <person name="Kersten P."/>
            <person name="St John F."/>
            <person name="Glasner J."/>
            <person name="Sabat G."/>
            <person name="Splinter BonDurant S."/>
            <person name="Syed K."/>
            <person name="Yadav J."/>
            <person name="Mgbeahuruike A.C."/>
            <person name="Kovalchuk A."/>
            <person name="Asiegbu F.O."/>
            <person name="Lackner G."/>
            <person name="Hoffmeister D."/>
            <person name="Rencoret J."/>
            <person name="Gutierrez A."/>
            <person name="Sun H."/>
            <person name="Lindquist E."/>
            <person name="Barry K."/>
            <person name="Riley R."/>
            <person name="Grigoriev I.V."/>
            <person name="Henrissat B."/>
            <person name="Kues U."/>
            <person name="Berka R.M."/>
            <person name="Martinez A.T."/>
            <person name="Covert S.F."/>
            <person name="Blanchette R.A."/>
            <person name="Cullen D."/>
        </authorList>
    </citation>
    <scope>NUCLEOTIDE SEQUENCE [LARGE SCALE GENOMIC DNA]</scope>
    <source>
        <strain evidence="10 11">11061_1 CR5-6</strain>
    </source>
</reference>
<dbReference type="HOGENOM" id="CLU_019576_0_0_1"/>
<feature type="compositionally biased region" description="Basic and acidic residues" evidence="9">
    <location>
        <begin position="592"/>
        <end position="602"/>
    </location>
</feature>
<feature type="compositionally biased region" description="Low complexity" evidence="9">
    <location>
        <begin position="255"/>
        <end position="278"/>
    </location>
</feature>
<evidence type="ECO:0000256" key="1">
    <source>
        <dbReference type="ARBA" id="ARBA00004123"/>
    </source>
</evidence>
<gene>
    <name evidence="10" type="ORF">PHLGIDRAFT_113912</name>
</gene>
<evidence type="ECO:0000256" key="8">
    <source>
        <dbReference type="ARBA" id="ARBA00030039"/>
    </source>
</evidence>
<keyword evidence="11" id="KW-1185">Reference proteome</keyword>
<sequence>MPDGGSPPKRPRLQAAPPKASTSKVERKRTSHTHSEVWKWTFAPDAVAPCRVQDVHAMEECDGTKDAKDPDFYWLGRVPCRSVLLYGVIVGVQQYEQRTVYSLDDGTAQIECNMRHTAPPPSPVKASSKHNPNSSPRKGPPPGPRNLGRFGGMPPLPKPVAVVGDIVRVQGRVLNRHYTRMINTDSIVVCRNPTEEPLHWLAVAELQSTYYHPPIPELFVIPKPTIQPTPAPFKTVSKGLDRTQASTSKITLLDPASPSRSSVASSAPSTPSSVTTTSDRGPMSPPRLRHPSRLHTRDLTANTFRIYLKHYMDNAPREPLRRQLSQHLDQGYSSDEDADFGQLRAWLDNEPGTPTKTRPATRKMDDATPRPGKSRTVSDETPRASTVNTDKGTSDLAGFTLSHLRRVPEISLLARRVVDAEAKRRTRDERKKQKEQATQNQSKGRPSVSTKSGSSAILKPASAVTARLGELKSAKMKRLFRYAIRQLYEEGSIVLWDGPVRALPLPPLPALSFSAPSAARPAGTSGLWKMGSCAPPPASAVSGVLSRQGAEEEDEEDGQVSDPPDDEESYVPLSLGYLCTIVEGAIKDIMARPVSHRTDGRKKTGPTPGPTPEEITSHLHRRDERWARVGDWAVKDALDWGKSEGRVWCIGGSRWEVCG</sequence>
<evidence type="ECO:0000313" key="10">
    <source>
        <dbReference type="EMBL" id="KIP12125.1"/>
    </source>
</evidence>
<keyword evidence="7" id="KW-0539">Nucleus</keyword>
<proteinExistence type="predicted"/>
<feature type="region of interest" description="Disordered" evidence="9">
    <location>
        <begin position="1"/>
        <end position="32"/>
    </location>
</feature>
<dbReference type="InterPro" id="IPR012340">
    <property type="entry name" value="NA-bd_OB-fold"/>
</dbReference>
<feature type="region of interest" description="Disordered" evidence="9">
    <location>
        <begin position="113"/>
        <end position="154"/>
    </location>
</feature>
<name>A0A0C3SFI1_PHLG1</name>
<comment type="subcellular location">
    <subcellularLocation>
        <location evidence="2">Chromosome</location>
        <location evidence="2">Telomere</location>
    </subcellularLocation>
    <subcellularLocation>
        <location evidence="1">Nucleus</location>
    </subcellularLocation>
</comment>
<dbReference type="GO" id="GO:0003677">
    <property type="term" value="F:DNA binding"/>
    <property type="evidence" value="ECO:0007669"/>
    <property type="project" value="UniProtKB-KW"/>
</dbReference>
<dbReference type="Gene3D" id="2.40.50.140">
    <property type="entry name" value="Nucleic acid-binding proteins"/>
    <property type="match status" value="1"/>
</dbReference>
<dbReference type="EMBL" id="KN840441">
    <property type="protein sequence ID" value="KIP12125.1"/>
    <property type="molecule type" value="Genomic_DNA"/>
</dbReference>
<dbReference type="Proteomes" id="UP000053257">
    <property type="component" value="Unassembled WGS sequence"/>
</dbReference>
<dbReference type="GO" id="GO:0000781">
    <property type="term" value="C:chromosome, telomeric region"/>
    <property type="evidence" value="ECO:0007669"/>
    <property type="project" value="UniProtKB-SubCell"/>
</dbReference>
<accession>A0A0C3SFI1</accession>
<feature type="compositionally biased region" description="Acidic residues" evidence="9">
    <location>
        <begin position="551"/>
        <end position="568"/>
    </location>
</feature>
<keyword evidence="5" id="KW-0779">Telomere</keyword>
<dbReference type="InterPro" id="IPR040260">
    <property type="entry name" value="RFA2-like"/>
</dbReference>
<keyword evidence="4" id="KW-0158">Chromosome</keyword>
<protein>
    <recommendedName>
        <fullName evidence="3">CST complex subunit STN1</fullName>
    </recommendedName>
    <alternativeName>
        <fullName evidence="8">Suppressor of cdc thirteen homolog</fullName>
    </alternativeName>
</protein>
<dbReference type="GO" id="GO:0005634">
    <property type="term" value="C:nucleus"/>
    <property type="evidence" value="ECO:0007669"/>
    <property type="project" value="UniProtKB-SubCell"/>
</dbReference>